<dbReference type="SUPFAM" id="SSF54862">
    <property type="entry name" value="4Fe-4S ferredoxins"/>
    <property type="match status" value="1"/>
</dbReference>
<evidence type="ECO:0000259" key="9">
    <source>
        <dbReference type="PROSITE" id="PS51379"/>
    </source>
</evidence>
<evidence type="ECO:0000256" key="2">
    <source>
        <dbReference type="ARBA" id="ARBA00006561"/>
    </source>
</evidence>
<dbReference type="GO" id="GO:0046872">
    <property type="term" value="F:metal ion binding"/>
    <property type="evidence" value="ECO:0007669"/>
    <property type="project" value="UniProtKB-KW"/>
</dbReference>
<evidence type="ECO:0000313" key="10">
    <source>
        <dbReference type="EMBL" id="TET46138.1"/>
    </source>
</evidence>
<sequence length="551" mass="59323">MRIGTFICDCGDEISTLLDLKKLKKKVEAFPGVALVRRLRYPCSKDGLREIGDAIQAKKIDRVVVAGCSPRIYGPVFRSACEKAGLDGSMFEMVNIRDQCCRVHPGLRKKATEKAERLVGMAVAKSVQSVPRKKIEVKVSPSALVVGGGISGMTAALSLATRGVKVKLVERDKKLGGILNQLHKLSPSGVDSGEVLKSTGQKVRADENIQVFTSAEVTSVSGAAGDYRVHVIQKGKELELGAGAIVVATGADVLKPEGMYDYDGKSVITQLDLEGLLKEGKVNVKNVVMVQCVGARQPGREYCSRTCCMTAIKNSILLKECSPSIKVSLLFRDLQTFGRFLEKEILKARDMGVNFVRYQPPDIPQVNEGLVKVSDRLSGKDVEIPYDLLVLSTPLIPSSGAKELAETIGVTADKDGFIPEEHVMLRPNRFVSGAAYPCGCAHWPATVSESIYQAYLAAAKAGQFLLKESITADCAVPGVVEERCRACGWCEEACEFGAIEMREIEGGQRVARISPVTCKGCDLCVVTCPCGAIVPTDYTTKQIGAMVEALA</sequence>
<feature type="domain" description="4Fe-4S ferredoxin-type" evidence="9">
    <location>
        <begin position="509"/>
        <end position="538"/>
    </location>
</feature>
<dbReference type="AlphaFoldDB" id="A0A523UUB6"/>
<evidence type="ECO:0000256" key="3">
    <source>
        <dbReference type="ARBA" id="ARBA00022485"/>
    </source>
</evidence>
<dbReference type="Proteomes" id="UP000315525">
    <property type="component" value="Unassembled WGS sequence"/>
</dbReference>
<dbReference type="SUPFAM" id="SSF51971">
    <property type="entry name" value="Nucleotide-binding domain"/>
    <property type="match status" value="1"/>
</dbReference>
<feature type="domain" description="4Fe-4S ferredoxin-type" evidence="9">
    <location>
        <begin position="475"/>
        <end position="504"/>
    </location>
</feature>
<dbReference type="GO" id="GO:0016491">
    <property type="term" value="F:oxidoreductase activity"/>
    <property type="evidence" value="ECO:0007669"/>
    <property type="project" value="UniProtKB-KW"/>
</dbReference>
<dbReference type="PROSITE" id="PS00198">
    <property type="entry name" value="4FE4S_FER_1"/>
    <property type="match status" value="2"/>
</dbReference>
<keyword evidence="6" id="KW-0560">Oxidoreductase</keyword>
<dbReference type="InterPro" id="IPR023753">
    <property type="entry name" value="FAD/NAD-binding_dom"/>
</dbReference>
<evidence type="ECO:0000256" key="6">
    <source>
        <dbReference type="ARBA" id="ARBA00023002"/>
    </source>
</evidence>
<keyword evidence="5" id="KW-0285">Flavoprotein</keyword>
<keyword evidence="4" id="KW-0479">Metal-binding</keyword>
<organism evidence="10 11">
    <name type="scientific">candidate division TA06 bacterium</name>
    <dbReference type="NCBI Taxonomy" id="2250710"/>
    <lineage>
        <taxon>Bacteria</taxon>
        <taxon>Bacteria division TA06</taxon>
    </lineage>
</organism>
<dbReference type="Gene3D" id="3.30.70.20">
    <property type="match status" value="1"/>
</dbReference>
<evidence type="ECO:0000313" key="11">
    <source>
        <dbReference type="Proteomes" id="UP000315525"/>
    </source>
</evidence>
<dbReference type="InterPro" id="IPR039650">
    <property type="entry name" value="HdrA-like"/>
</dbReference>
<comment type="cofactor">
    <cofactor evidence="1">
        <name>FAD</name>
        <dbReference type="ChEBI" id="CHEBI:57692"/>
    </cofactor>
</comment>
<dbReference type="PROSITE" id="PS51379">
    <property type="entry name" value="4FE4S_FER_2"/>
    <property type="match status" value="2"/>
</dbReference>
<keyword evidence="7" id="KW-0408">Iron</keyword>
<comment type="caution">
    <text evidence="10">The sequence shown here is derived from an EMBL/GenBank/DDBJ whole genome shotgun (WGS) entry which is preliminary data.</text>
</comment>
<dbReference type="InterPro" id="IPR036188">
    <property type="entry name" value="FAD/NAD-bd_sf"/>
</dbReference>
<comment type="similarity">
    <text evidence="2">Belongs to the HdrA family.</text>
</comment>
<name>A0A523UUB6_UNCT6</name>
<keyword evidence="8" id="KW-0411">Iron-sulfur</keyword>
<dbReference type="PANTHER" id="PTHR43498:SF1">
    <property type="entry name" value="COB--COM HETERODISULFIDE REDUCTASE IRON-SULFUR SUBUNIT A"/>
    <property type="match status" value="1"/>
</dbReference>
<dbReference type="GO" id="GO:0051539">
    <property type="term" value="F:4 iron, 4 sulfur cluster binding"/>
    <property type="evidence" value="ECO:0007669"/>
    <property type="project" value="UniProtKB-KW"/>
</dbReference>
<evidence type="ECO:0000256" key="7">
    <source>
        <dbReference type="ARBA" id="ARBA00023004"/>
    </source>
</evidence>
<dbReference type="PANTHER" id="PTHR43498">
    <property type="entry name" value="FERREDOXIN:COB-COM HETERODISULFIDE REDUCTASE SUBUNIT A"/>
    <property type="match status" value="1"/>
</dbReference>
<accession>A0A523UUB6</accession>
<dbReference type="EMBL" id="SOJN01000065">
    <property type="protein sequence ID" value="TET46138.1"/>
    <property type="molecule type" value="Genomic_DNA"/>
</dbReference>
<evidence type="ECO:0000256" key="4">
    <source>
        <dbReference type="ARBA" id="ARBA00022723"/>
    </source>
</evidence>
<reference evidence="10 11" key="1">
    <citation type="submission" date="2019-03" db="EMBL/GenBank/DDBJ databases">
        <title>Metabolic potential of uncultured bacteria and archaea associated with petroleum seepage in deep-sea sediments.</title>
        <authorList>
            <person name="Dong X."/>
            <person name="Hubert C."/>
        </authorList>
    </citation>
    <scope>NUCLEOTIDE SEQUENCE [LARGE SCALE GENOMIC DNA]</scope>
    <source>
        <strain evidence="10">E44_bin18</strain>
    </source>
</reference>
<keyword evidence="3" id="KW-0004">4Fe-4S</keyword>
<proteinExistence type="inferred from homology"/>
<protein>
    <submittedName>
        <fullName evidence="10">CoB--CoM heterodisulfide reductase iron-sulfur subunit A family protein</fullName>
    </submittedName>
</protein>
<keyword evidence="5" id="KW-0274">FAD</keyword>
<dbReference type="Gene3D" id="3.50.50.60">
    <property type="entry name" value="FAD/NAD(P)-binding domain"/>
    <property type="match status" value="1"/>
</dbReference>
<dbReference type="InterPro" id="IPR017896">
    <property type="entry name" value="4Fe4S_Fe-S-bd"/>
</dbReference>
<dbReference type="InterPro" id="IPR017900">
    <property type="entry name" value="4Fe4S_Fe_S_CS"/>
</dbReference>
<dbReference type="Pfam" id="PF07992">
    <property type="entry name" value="Pyr_redox_2"/>
    <property type="match status" value="1"/>
</dbReference>
<evidence type="ECO:0000256" key="1">
    <source>
        <dbReference type="ARBA" id="ARBA00001974"/>
    </source>
</evidence>
<gene>
    <name evidence="10" type="ORF">E3J62_05250</name>
</gene>
<evidence type="ECO:0000256" key="5">
    <source>
        <dbReference type="ARBA" id="ARBA00022827"/>
    </source>
</evidence>
<evidence type="ECO:0000256" key="8">
    <source>
        <dbReference type="ARBA" id="ARBA00023014"/>
    </source>
</evidence>
<dbReference type="Pfam" id="PF12838">
    <property type="entry name" value="Fer4_7"/>
    <property type="match status" value="1"/>
</dbReference>